<keyword evidence="9" id="KW-1185">Reference proteome</keyword>
<evidence type="ECO:0000259" key="7">
    <source>
        <dbReference type="PROSITE" id="PS51160"/>
    </source>
</evidence>
<evidence type="ECO:0000256" key="3">
    <source>
        <dbReference type="ARBA" id="ARBA00015991"/>
    </source>
</evidence>
<dbReference type="PROSITE" id="PS00150">
    <property type="entry name" value="ACYLPHOSPHATASE_1"/>
    <property type="match status" value="1"/>
</dbReference>
<dbReference type="InterPro" id="IPR020456">
    <property type="entry name" value="Acylphosphatase"/>
</dbReference>
<evidence type="ECO:0000256" key="2">
    <source>
        <dbReference type="ARBA" id="ARBA00012150"/>
    </source>
</evidence>
<dbReference type="SUPFAM" id="SSF54975">
    <property type="entry name" value="Acylphosphatase/BLUF domain-like"/>
    <property type="match status" value="1"/>
</dbReference>
<evidence type="ECO:0000256" key="6">
    <source>
        <dbReference type="RuleBase" id="RU004168"/>
    </source>
</evidence>
<dbReference type="AlphaFoldDB" id="A0A430ACW4"/>
<name>A0A430ACW4_9ENTE</name>
<keyword evidence="5" id="KW-0378">Hydrolase</keyword>
<gene>
    <name evidence="8" type="ORF">CBF31_03295</name>
</gene>
<dbReference type="OrthoDB" id="9808093at2"/>
<feature type="active site" evidence="5">
    <location>
        <position position="18"/>
    </location>
</feature>
<dbReference type="GO" id="GO:0003998">
    <property type="term" value="F:acylphosphatase activity"/>
    <property type="evidence" value="ECO:0007669"/>
    <property type="project" value="UniProtKB-EC"/>
</dbReference>
<evidence type="ECO:0000313" key="8">
    <source>
        <dbReference type="EMBL" id="RSU05056.1"/>
    </source>
</evidence>
<evidence type="ECO:0000313" key="9">
    <source>
        <dbReference type="Proteomes" id="UP000287101"/>
    </source>
</evidence>
<dbReference type="Pfam" id="PF00708">
    <property type="entry name" value="Acylphosphatase"/>
    <property type="match status" value="1"/>
</dbReference>
<dbReference type="Proteomes" id="UP000287101">
    <property type="component" value="Unassembled WGS sequence"/>
</dbReference>
<comment type="caution">
    <text evidence="8">The sequence shown here is derived from an EMBL/GenBank/DDBJ whole genome shotgun (WGS) entry which is preliminary data.</text>
</comment>
<evidence type="ECO:0000256" key="1">
    <source>
        <dbReference type="ARBA" id="ARBA00005614"/>
    </source>
</evidence>
<reference evidence="8 9" key="1">
    <citation type="submission" date="2017-05" db="EMBL/GenBank/DDBJ databases">
        <title>Vagococcus spp. assemblies.</title>
        <authorList>
            <person name="Gulvik C.A."/>
        </authorList>
    </citation>
    <scope>NUCLEOTIDE SEQUENCE [LARGE SCALE GENOMIC DNA]</scope>
    <source>
        <strain evidence="8 9">CCUG 41755</strain>
    </source>
</reference>
<dbReference type="EMBL" id="NGJY01000001">
    <property type="protein sequence ID" value="RSU05056.1"/>
    <property type="molecule type" value="Genomic_DNA"/>
</dbReference>
<sequence>MKHVKLTVQGKVQHVGFRITTKMVADRLRIKGIVKNLPDGSVYIEATGEETKLNKFISLVEASPTPSGRVDTMTTDFVDTLPNYTTFDVTY</sequence>
<evidence type="ECO:0000256" key="5">
    <source>
        <dbReference type="PROSITE-ProRule" id="PRU00520"/>
    </source>
</evidence>
<accession>A0A430ACW4</accession>
<dbReference type="Gene3D" id="3.30.70.100">
    <property type="match status" value="1"/>
</dbReference>
<comment type="similarity">
    <text evidence="1 6">Belongs to the acylphosphatase family.</text>
</comment>
<organism evidence="8 9">
    <name type="scientific">Vagococcus fessus</name>
    <dbReference type="NCBI Taxonomy" id="120370"/>
    <lineage>
        <taxon>Bacteria</taxon>
        <taxon>Bacillati</taxon>
        <taxon>Bacillota</taxon>
        <taxon>Bacilli</taxon>
        <taxon>Lactobacillales</taxon>
        <taxon>Enterococcaceae</taxon>
        <taxon>Vagococcus</taxon>
    </lineage>
</organism>
<dbReference type="PROSITE" id="PS51160">
    <property type="entry name" value="ACYLPHOSPHATASE_3"/>
    <property type="match status" value="1"/>
</dbReference>
<comment type="catalytic activity">
    <reaction evidence="4 5">
        <text>an acyl phosphate + H2O = a carboxylate + phosphate + H(+)</text>
        <dbReference type="Rhea" id="RHEA:14965"/>
        <dbReference type="ChEBI" id="CHEBI:15377"/>
        <dbReference type="ChEBI" id="CHEBI:15378"/>
        <dbReference type="ChEBI" id="CHEBI:29067"/>
        <dbReference type="ChEBI" id="CHEBI:43474"/>
        <dbReference type="ChEBI" id="CHEBI:59918"/>
        <dbReference type="EC" id="3.6.1.7"/>
    </reaction>
</comment>
<protein>
    <recommendedName>
        <fullName evidence="3 5">acylphosphatase</fullName>
        <ecNumber evidence="2 5">3.6.1.7</ecNumber>
    </recommendedName>
</protein>
<dbReference type="InterPro" id="IPR017968">
    <property type="entry name" value="Acylphosphatase_CS"/>
</dbReference>
<proteinExistence type="inferred from homology"/>
<dbReference type="EC" id="3.6.1.7" evidence="2 5"/>
<dbReference type="PANTHER" id="PTHR47268:SF4">
    <property type="entry name" value="ACYLPHOSPHATASE"/>
    <property type="match status" value="1"/>
</dbReference>
<feature type="domain" description="Acylphosphatase-like" evidence="7">
    <location>
        <begin position="3"/>
        <end position="91"/>
    </location>
</feature>
<dbReference type="RefSeq" id="WP_126830939.1">
    <property type="nucleotide sequence ID" value="NZ_CBCRYB010000007.1"/>
</dbReference>
<feature type="active site" evidence="5">
    <location>
        <position position="36"/>
    </location>
</feature>
<dbReference type="PANTHER" id="PTHR47268">
    <property type="entry name" value="ACYLPHOSPHATASE"/>
    <property type="match status" value="1"/>
</dbReference>
<evidence type="ECO:0000256" key="4">
    <source>
        <dbReference type="ARBA" id="ARBA00047645"/>
    </source>
</evidence>
<dbReference type="InterPro" id="IPR036046">
    <property type="entry name" value="Acylphosphatase-like_dom_sf"/>
</dbReference>
<dbReference type="InterPro" id="IPR001792">
    <property type="entry name" value="Acylphosphatase-like_dom"/>
</dbReference>